<accession>A0A1I4RUC3</accession>
<dbReference type="InterPro" id="IPR050553">
    <property type="entry name" value="Thioredoxin_ResA/DsbE_sf"/>
</dbReference>
<dbReference type="PROSITE" id="PS51352">
    <property type="entry name" value="THIOREDOXIN_2"/>
    <property type="match status" value="1"/>
</dbReference>
<dbReference type="CDD" id="cd02966">
    <property type="entry name" value="TlpA_like_family"/>
    <property type="match status" value="1"/>
</dbReference>
<dbReference type="GO" id="GO:0030313">
    <property type="term" value="C:cell envelope"/>
    <property type="evidence" value="ECO:0007669"/>
    <property type="project" value="UniProtKB-SubCell"/>
</dbReference>
<gene>
    <name evidence="6" type="ORF">CXZ10_16445</name>
</gene>
<evidence type="ECO:0000256" key="4">
    <source>
        <dbReference type="ARBA" id="ARBA00023284"/>
    </source>
</evidence>
<dbReference type="Gene3D" id="3.40.30.10">
    <property type="entry name" value="Glutaredoxin"/>
    <property type="match status" value="1"/>
</dbReference>
<dbReference type="GO" id="GO:0017004">
    <property type="term" value="P:cytochrome complex assembly"/>
    <property type="evidence" value="ECO:0007669"/>
    <property type="project" value="UniProtKB-KW"/>
</dbReference>
<dbReference type="Proteomes" id="UP000233491">
    <property type="component" value="Unassembled WGS sequence"/>
</dbReference>
<evidence type="ECO:0000256" key="2">
    <source>
        <dbReference type="ARBA" id="ARBA00022748"/>
    </source>
</evidence>
<dbReference type="NCBIfam" id="NF047696">
    <property type="entry name" value="ThlDiSintTplARhiz"/>
    <property type="match status" value="1"/>
</dbReference>
<dbReference type="SUPFAM" id="SSF52833">
    <property type="entry name" value="Thioredoxin-like"/>
    <property type="match status" value="1"/>
</dbReference>
<dbReference type="InterPro" id="IPR013740">
    <property type="entry name" value="Redoxin"/>
</dbReference>
<dbReference type="OrthoDB" id="9799347at2"/>
<protein>
    <submittedName>
        <fullName evidence="6">Sodium:dicarboxylate symporter</fullName>
    </submittedName>
</protein>
<keyword evidence="3" id="KW-1015">Disulfide bond</keyword>
<organism evidence="6 7">
    <name type="scientific">Pleomorphomonas diazotrophica</name>
    <dbReference type="NCBI Taxonomy" id="1166257"/>
    <lineage>
        <taxon>Bacteria</taxon>
        <taxon>Pseudomonadati</taxon>
        <taxon>Pseudomonadota</taxon>
        <taxon>Alphaproteobacteria</taxon>
        <taxon>Hyphomicrobiales</taxon>
        <taxon>Pleomorphomonadaceae</taxon>
        <taxon>Pleomorphomonas</taxon>
    </lineage>
</organism>
<evidence type="ECO:0000259" key="5">
    <source>
        <dbReference type="PROSITE" id="PS51352"/>
    </source>
</evidence>
<comment type="caution">
    <text evidence="6">The sequence shown here is derived from an EMBL/GenBank/DDBJ whole genome shotgun (WGS) entry which is preliminary data.</text>
</comment>
<dbReference type="PANTHER" id="PTHR42852">
    <property type="entry name" value="THIOL:DISULFIDE INTERCHANGE PROTEIN DSBE"/>
    <property type="match status" value="1"/>
</dbReference>
<reference evidence="6 7" key="1">
    <citation type="submission" date="2017-12" db="EMBL/GenBank/DDBJ databases">
        <title>Anaerobic carbon monoxide metabolism by Pleomorphomonas carboxyditropha sp. nov., a new mesophilic hydrogenogenic carboxidotroph.</title>
        <authorList>
            <person name="Esquivel-Elizondo S."/>
            <person name="Krajmalnik-Brown R."/>
        </authorList>
    </citation>
    <scope>NUCLEOTIDE SEQUENCE [LARGE SCALE GENOMIC DNA]</scope>
    <source>
        <strain evidence="6 7">R5-392</strain>
    </source>
</reference>
<dbReference type="RefSeq" id="WP_101290449.1">
    <property type="nucleotide sequence ID" value="NZ_FOUQ01000002.1"/>
</dbReference>
<keyword evidence="4" id="KW-0676">Redox-active center</keyword>
<keyword evidence="7" id="KW-1185">Reference proteome</keyword>
<keyword evidence="2" id="KW-0201">Cytochrome c-type biogenesis</keyword>
<dbReference type="InterPro" id="IPR017937">
    <property type="entry name" value="Thioredoxin_CS"/>
</dbReference>
<dbReference type="InterPro" id="IPR036249">
    <property type="entry name" value="Thioredoxin-like_sf"/>
</dbReference>
<dbReference type="EMBL" id="PJNW01000014">
    <property type="protein sequence ID" value="PKR88047.1"/>
    <property type="molecule type" value="Genomic_DNA"/>
</dbReference>
<proteinExistence type="predicted"/>
<evidence type="ECO:0000313" key="7">
    <source>
        <dbReference type="Proteomes" id="UP000233491"/>
    </source>
</evidence>
<dbReference type="AlphaFoldDB" id="A0A1I4RUC3"/>
<dbReference type="PROSITE" id="PS00194">
    <property type="entry name" value="THIOREDOXIN_1"/>
    <property type="match status" value="1"/>
</dbReference>
<evidence type="ECO:0000256" key="3">
    <source>
        <dbReference type="ARBA" id="ARBA00023157"/>
    </source>
</evidence>
<dbReference type="Pfam" id="PF08534">
    <property type="entry name" value="Redoxin"/>
    <property type="match status" value="1"/>
</dbReference>
<sequence>MPLKPSRPVFAATAIVAVAAGLAAVYVTERGAVESGGRCAAAASKAKALKPLAVGDLAALLPADTPADFSDLVLRTADGGERRLAEFAGQTLVLNMWATWCVPCRTEMPHLQALQEKRGGPDFSVVGLNVDVGSPDKPTRFLADIGATSLIDLRDPEMRAFNELKSKGLVLGLPTTFVVDRNGCALASLAGPAQWDSPAALALIEAAAKSD</sequence>
<comment type="subcellular location">
    <subcellularLocation>
        <location evidence="1">Cell envelope</location>
    </subcellularLocation>
</comment>
<feature type="domain" description="Thioredoxin" evidence="5">
    <location>
        <begin position="60"/>
        <end position="209"/>
    </location>
</feature>
<evidence type="ECO:0000256" key="1">
    <source>
        <dbReference type="ARBA" id="ARBA00004196"/>
    </source>
</evidence>
<dbReference type="InterPro" id="IPR013766">
    <property type="entry name" value="Thioredoxin_domain"/>
</dbReference>
<evidence type="ECO:0000313" key="6">
    <source>
        <dbReference type="EMBL" id="PKR88047.1"/>
    </source>
</evidence>
<dbReference type="PANTHER" id="PTHR42852:SF6">
    <property type="entry name" value="THIOL:DISULFIDE INTERCHANGE PROTEIN DSBE"/>
    <property type="match status" value="1"/>
</dbReference>
<dbReference type="GO" id="GO:0015036">
    <property type="term" value="F:disulfide oxidoreductase activity"/>
    <property type="evidence" value="ECO:0007669"/>
    <property type="project" value="UniProtKB-ARBA"/>
</dbReference>
<name>A0A1I4RUC3_9HYPH</name>